<evidence type="ECO:0000259" key="4">
    <source>
        <dbReference type="PROSITE" id="PS51085"/>
    </source>
</evidence>
<dbReference type="Pfam" id="PF00970">
    <property type="entry name" value="FAD_binding_6"/>
    <property type="match status" value="1"/>
</dbReference>
<dbReference type="PRINTS" id="PR00371">
    <property type="entry name" value="FPNCR"/>
</dbReference>
<dbReference type="InterPro" id="IPR039261">
    <property type="entry name" value="FNR_nucleotide-bd"/>
</dbReference>
<accession>A0ABT8SC02</accession>
<feature type="domain" description="2Fe-2S ferredoxin-type" evidence="4">
    <location>
        <begin position="11"/>
        <end position="101"/>
    </location>
</feature>
<dbReference type="InterPro" id="IPR036010">
    <property type="entry name" value="2Fe-2S_ferredoxin-like_sf"/>
</dbReference>
<dbReference type="InterPro" id="IPR006058">
    <property type="entry name" value="2Fe2S_fd_BS"/>
</dbReference>
<dbReference type="CDD" id="cd06189">
    <property type="entry name" value="flavin_oxioreductase"/>
    <property type="match status" value="1"/>
</dbReference>
<evidence type="ECO:0000256" key="2">
    <source>
        <dbReference type="ARBA" id="ARBA00022714"/>
    </source>
</evidence>
<dbReference type="Pfam" id="PF00111">
    <property type="entry name" value="Fer2"/>
    <property type="match status" value="1"/>
</dbReference>
<evidence type="ECO:0000259" key="5">
    <source>
        <dbReference type="PROSITE" id="PS51384"/>
    </source>
</evidence>
<keyword evidence="2" id="KW-0408">Iron</keyword>
<evidence type="ECO:0000313" key="7">
    <source>
        <dbReference type="Proteomes" id="UP001169027"/>
    </source>
</evidence>
<dbReference type="PANTHER" id="PTHR47354">
    <property type="entry name" value="NADH OXIDOREDUCTASE HCR"/>
    <property type="match status" value="1"/>
</dbReference>
<dbReference type="SUPFAM" id="SSF63380">
    <property type="entry name" value="Riboflavin synthase domain-like"/>
    <property type="match status" value="1"/>
</dbReference>
<dbReference type="InterPro" id="IPR017938">
    <property type="entry name" value="Riboflavin_synthase-like_b-brl"/>
</dbReference>
<dbReference type="Proteomes" id="UP001169027">
    <property type="component" value="Unassembled WGS sequence"/>
</dbReference>
<comment type="cofactor">
    <cofactor evidence="1">
        <name>FAD</name>
        <dbReference type="ChEBI" id="CHEBI:57692"/>
    </cofactor>
</comment>
<dbReference type="SUPFAM" id="SSF52343">
    <property type="entry name" value="Ferredoxin reductase-like, C-terminal NADP-linked domain"/>
    <property type="match status" value="1"/>
</dbReference>
<organism evidence="6 7">
    <name type="scientific">Variovorax ginsengisoli</name>
    <dbReference type="NCBI Taxonomy" id="363844"/>
    <lineage>
        <taxon>Bacteria</taxon>
        <taxon>Pseudomonadati</taxon>
        <taxon>Pseudomonadota</taxon>
        <taxon>Betaproteobacteria</taxon>
        <taxon>Burkholderiales</taxon>
        <taxon>Comamonadaceae</taxon>
        <taxon>Variovorax</taxon>
    </lineage>
</organism>
<keyword evidence="7" id="KW-1185">Reference proteome</keyword>
<dbReference type="SUPFAM" id="SSF54292">
    <property type="entry name" value="2Fe-2S ferredoxin-like"/>
    <property type="match status" value="1"/>
</dbReference>
<dbReference type="EMBL" id="JAUKVY010000024">
    <property type="protein sequence ID" value="MDO1535968.1"/>
    <property type="molecule type" value="Genomic_DNA"/>
</dbReference>
<dbReference type="InterPro" id="IPR050415">
    <property type="entry name" value="MRET"/>
</dbReference>
<dbReference type="InterPro" id="IPR001041">
    <property type="entry name" value="2Fe-2S_ferredoxin-type"/>
</dbReference>
<dbReference type="PROSITE" id="PS51085">
    <property type="entry name" value="2FE2S_FER_2"/>
    <property type="match status" value="1"/>
</dbReference>
<keyword evidence="2" id="KW-0479">Metal-binding</keyword>
<dbReference type="InterPro" id="IPR008333">
    <property type="entry name" value="Cbr1-like_FAD-bd_dom"/>
</dbReference>
<dbReference type="Gene3D" id="3.10.20.30">
    <property type="match status" value="1"/>
</dbReference>
<proteinExistence type="predicted"/>
<keyword evidence="2" id="KW-0001">2Fe-2S</keyword>
<evidence type="ECO:0000313" key="6">
    <source>
        <dbReference type="EMBL" id="MDO1535968.1"/>
    </source>
</evidence>
<comment type="caution">
    <text evidence="6">The sequence shown here is derived from an EMBL/GenBank/DDBJ whole genome shotgun (WGS) entry which is preliminary data.</text>
</comment>
<reference evidence="6" key="1">
    <citation type="submission" date="2023-06" db="EMBL/GenBank/DDBJ databases">
        <authorList>
            <person name="Jiang Y."/>
            <person name="Liu Q."/>
        </authorList>
    </citation>
    <scope>NUCLEOTIDE SEQUENCE</scope>
    <source>
        <strain evidence="6">CGMCC 1.12090</strain>
    </source>
</reference>
<sequence length="354" mass="38927">MTSAAPSEAGFQITVEPSGRHFTALADETILAAGIRQGIGLPYGCKDGACGSCKCKKLSGMVTLGPHQSKALSAEEQLAGYVLTCCARAESDVVLESRQVTEAGAFPIRKMPVRVQALARQSHDVVQLRLQLPAGEPLQFHAGQYVEFILRDGTRRSYSMANAPHTLQQPGTGLELHIRHLPGGKFTDHVFGAMKEKEILRIEGPYGSFFLREDSDKPLILLASGTGFAPIKALLEHMKFKGIERPATLYWGGRRPEDLYMDDWVRAQLQQMPQLRYVPVVSNAVPEDDWRGRTGFVHRAVLEDFDDLSGHQVYACGAPVVVDSAKQDYVAQRGLPEEEFYADAFTTEADKALP</sequence>
<dbReference type="PROSITE" id="PS00197">
    <property type="entry name" value="2FE2S_FER_1"/>
    <property type="match status" value="1"/>
</dbReference>
<name>A0ABT8SC02_9BURK</name>
<dbReference type="PROSITE" id="PS51384">
    <property type="entry name" value="FAD_FR"/>
    <property type="match status" value="1"/>
</dbReference>
<comment type="cofactor">
    <cofactor evidence="3">
        <name>[2Fe-2S] cluster</name>
        <dbReference type="ChEBI" id="CHEBI:190135"/>
    </cofactor>
</comment>
<dbReference type="PRINTS" id="PR00410">
    <property type="entry name" value="PHEHYDRXLASE"/>
</dbReference>
<gene>
    <name evidence="6" type="ORF">Q2T77_27150</name>
</gene>
<dbReference type="Gene3D" id="2.40.30.10">
    <property type="entry name" value="Translation factors"/>
    <property type="match status" value="1"/>
</dbReference>
<dbReference type="Gene3D" id="3.40.50.80">
    <property type="entry name" value="Nucleotide-binding domain of ferredoxin-NADP reductase (FNR) module"/>
    <property type="match status" value="1"/>
</dbReference>
<dbReference type="InterPro" id="IPR001433">
    <property type="entry name" value="OxRdtase_FAD/NAD-bd"/>
</dbReference>
<evidence type="ECO:0000256" key="1">
    <source>
        <dbReference type="ARBA" id="ARBA00001974"/>
    </source>
</evidence>
<feature type="domain" description="FAD-binding FR-type" evidence="5">
    <location>
        <begin position="108"/>
        <end position="212"/>
    </location>
</feature>
<dbReference type="InterPro" id="IPR012675">
    <property type="entry name" value="Beta-grasp_dom_sf"/>
</dbReference>
<keyword evidence="2" id="KW-0411">Iron-sulfur</keyword>
<dbReference type="RefSeq" id="WP_301813821.1">
    <property type="nucleotide sequence ID" value="NZ_JAUJZH010000024.1"/>
</dbReference>
<dbReference type="CDD" id="cd00207">
    <property type="entry name" value="fer2"/>
    <property type="match status" value="1"/>
</dbReference>
<dbReference type="InterPro" id="IPR017927">
    <property type="entry name" value="FAD-bd_FR_type"/>
</dbReference>
<evidence type="ECO:0000256" key="3">
    <source>
        <dbReference type="ARBA" id="ARBA00034078"/>
    </source>
</evidence>
<dbReference type="Pfam" id="PF00175">
    <property type="entry name" value="NAD_binding_1"/>
    <property type="match status" value="1"/>
</dbReference>
<dbReference type="PANTHER" id="PTHR47354:SF5">
    <property type="entry name" value="PROTEIN RFBI"/>
    <property type="match status" value="1"/>
</dbReference>
<protein>
    <submittedName>
        <fullName evidence="6">CDP-6-deoxy-delta-3,4-glucoseen reductase</fullName>
    </submittedName>
</protein>
<dbReference type="InterPro" id="IPR001709">
    <property type="entry name" value="Flavoprot_Pyr_Nucl_cyt_Rdtase"/>
</dbReference>